<keyword evidence="5" id="KW-0631">Potassium channel</keyword>
<name>G0LGD0_HALWC</name>
<reference evidence="13 14" key="1">
    <citation type="journal article" date="2011" name="PLoS ONE">
        <title>Haloquadratum walsbyi: limited diversity in a global pond.</title>
        <authorList>
            <person name="Dyall-Smith M."/>
            <person name="Pfeiffer F."/>
            <person name="Klee K."/>
            <person name="Palm P."/>
            <person name="Gross K."/>
            <person name="Schuster S.C."/>
            <person name="Rampp M."/>
            <person name="Oesterhelt D."/>
        </authorList>
    </citation>
    <scope>NUCLEOTIDE SEQUENCE [LARGE SCALE GENOMIC DNA]</scope>
    <source>
        <strain evidence="14">DSM 16854 / JCM 12705 / C23</strain>
    </source>
</reference>
<evidence type="ECO:0000259" key="12">
    <source>
        <dbReference type="Pfam" id="PF07885"/>
    </source>
</evidence>
<feature type="transmembrane region" description="Helical" evidence="11">
    <location>
        <begin position="206"/>
        <end position="223"/>
    </location>
</feature>
<evidence type="ECO:0000313" key="14">
    <source>
        <dbReference type="Proteomes" id="UP000007954"/>
    </source>
</evidence>
<keyword evidence="7 11" id="KW-1133">Transmembrane helix</keyword>
<feature type="transmembrane region" description="Helical" evidence="11">
    <location>
        <begin position="30"/>
        <end position="50"/>
    </location>
</feature>
<feature type="transmembrane region" description="Helical" evidence="11">
    <location>
        <begin position="96"/>
        <end position="116"/>
    </location>
</feature>
<evidence type="ECO:0000256" key="11">
    <source>
        <dbReference type="SAM" id="Phobius"/>
    </source>
</evidence>
<protein>
    <submittedName>
        <fullName evidence="13">Mvp-type potassium channel superfamily protein</fullName>
    </submittedName>
</protein>
<keyword evidence="8" id="KW-0406">Ion transport</keyword>
<dbReference type="PANTHER" id="PTHR10027">
    <property type="entry name" value="CALCIUM-ACTIVATED POTASSIUM CHANNEL ALPHA CHAIN"/>
    <property type="match status" value="1"/>
</dbReference>
<accession>G0LGD0</accession>
<keyword evidence="9 11" id="KW-0472">Membrane</keyword>
<dbReference type="InterPro" id="IPR047871">
    <property type="entry name" value="K_chnl_Slo-like"/>
</dbReference>
<gene>
    <name evidence="13" type="primary">kch2</name>
    <name evidence="13" type="ordered locus">Hqrw_1182</name>
</gene>
<feature type="transmembrane region" description="Helical" evidence="11">
    <location>
        <begin position="147"/>
        <end position="166"/>
    </location>
</feature>
<comment type="subcellular location">
    <subcellularLocation>
        <location evidence="1">Membrane</location>
        <topology evidence="1">Multi-pass membrane protein</topology>
    </subcellularLocation>
</comment>
<evidence type="ECO:0000313" key="13">
    <source>
        <dbReference type="EMBL" id="CCC39150.1"/>
    </source>
</evidence>
<dbReference type="RefSeq" id="WP_011570442.1">
    <property type="nucleotide sequence ID" value="NC_017459.1"/>
</dbReference>
<keyword evidence="10 13" id="KW-0407">Ion channel</keyword>
<dbReference type="InterPro" id="IPR013099">
    <property type="entry name" value="K_chnl_dom"/>
</dbReference>
<proteinExistence type="predicted"/>
<dbReference type="InterPro" id="IPR027359">
    <property type="entry name" value="Volt_channel_dom_sf"/>
</dbReference>
<evidence type="ECO:0000256" key="7">
    <source>
        <dbReference type="ARBA" id="ARBA00022989"/>
    </source>
</evidence>
<dbReference type="AlphaFoldDB" id="G0LGD0"/>
<evidence type="ECO:0000256" key="6">
    <source>
        <dbReference type="ARBA" id="ARBA00022958"/>
    </source>
</evidence>
<evidence type="ECO:0000256" key="5">
    <source>
        <dbReference type="ARBA" id="ARBA00022826"/>
    </source>
</evidence>
<dbReference type="KEGG" id="hwc:Hqrw_1182"/>
<dbReference type="Pfam" id="PF07885">
    <property type="entry name" value="Ion_trans_2"/>
    <property type="match status" value="1"/>
</dbReference>
<evidence type="ECO:0000256" key="10">
    <source>
        <dbReference type="ARBA" id="ARBA00023303"/>
    </source>
</evidence>
<evidence type="ECO:0000256" key="1">
    <source>
        <dbReference type="ARBA" id="ARBA00004141"/>
    </source>
</evidence>
<evidence type="ECO:0000256" key="3">
    <source>
        <dbReference type="ARBA" id="ARBA00022538"/>
    </source>
</evidence>
<dbReference type="Proteomes" id="UP000007954">
    <property type="component" value="Chromosome"/>
</dbReference>
<dbReference type="Gene3D" id="1.10.287.70">
    <property type="match status" value="1"/>
</dbReference>
<dbReference type="HOGENOM" id="CLU_011722_1_3_2"/>
<evidence type="ECO:0000256" key="4">
    <source>
        <dbReference type="ARBA" id="ARBA00022692"/>
    </source>
</evidence>
<evidence type="ECO:0000256" key="2">
    <source>
        <dbReference type="ARBA" id="ARBA00022448"/>
    </source>
</evidence>
<dbReference type="GO" id="GO:0016020">
    <property type="term" value="C:membrane"/>
    <property type="evidence" value="ECO:0007669"/>
    <property type="project" value="UniProtKB-SubCell"/>
</dbReference>
<dbReference type="PANTHER" id="PTHR10027:SF10">
    <property type="entry name" value="SLOWPOKE 2, ISOFORM D"/>
    <property type="match status" value="1"/>
</dbReference>
<evidence type="ECO:0000256" key="8">
    <source>
        <dbReference type="ARBA" id="ARBA00023065"/>
    </source>
</evidence>
<keyword evidence="4 11" id="KW-0812">Transmembrane</keyword>
<dbReference type="OrthoDB" id="56871at2157"/>
<feature type="domain" description="Potassium channel" evidence="12">
    <location>
        <begin position="154"/>
        <end position="227"/>
    </location>
</feature>
<dbReference type="SUPFAM" id="SSF81324">
    <property type="entry name" value="Voltage-gated potassium channels"/>
    <property type="match status" value="1"/>
</dbReference>
<keyword evidence="3" id="KW-0633">Potassium transport</keyword>
<dbReference type="GO" id="GO:0005267">
    <property type="term" value="F:potassium channel activity"/>
    <property type="evidence" value="ECO:0007669"/>
    <property type="project" value="UniProtKB-KW"/>
</dbReference>
<sequence length="270" mass="30021">MTTFSGLSLLRKVGFLLRDRETPAGRATNASLYVLNIIFISLYVISTYAVSTPYITLIRVIEIGLGVVFLIEYVVRVTSASNPKAEITDPYTIVDLIAVIPVFVIFGPDIGFLRGLHILRVFRFLRLIMNEQQVFGKSIERRTIRQLEVSTTILLIFVVATGFIYAVEAPTNQAISNFGDAFYYTVIAVSTVGFGDIVPQTVAGRWVTVTSVLVGFVLVPWLVSRLQTPERDLTTADRIKCPHCDGSVVVVDQYCRHCGYALDNNTDAER</sequence>
<dbReference type="GeneID" id="12445806"/>
<dbReference type="PRINTS" id="PR00169">
    <property type="entry name" value="KCHANNEL"/>
</dbReference>
<organism evidence="13 14">
    <name type="scientific">Haloquadratum walsbyi (strain DSM 16854 / JCM 12705 / C23)</name>
    <dbReference type="NCBI Taxonomy" id="768065"/>
    <lineage>
        <taxon>Archaea</taxon>
        <taxon>Methanobacteriati</taxon>
        <taxon>Methanobacteriota</taxon>
        <taxon>Stenosarchaea group</taxon>
        <taxon>Halobacteria</taxon>
        <taxon>Halobacteriales</taxon>
        <taxon>Haloferacaceae</taxon>
        <taxon>Haloquadratum</taxon>
    </lineage>
</organism>
<dbReference type="Gene3D" id="1.20.120.350">
    <property type="entry name" value="Voltage-gated potassium channels. Chain C"/>
    <property type="match status" value="1"/>
</dbReference>
<keyword evidence="2" id="KW-0813">Transport</keyword>
<keyword evidence="6" id="KW-0630">Potassium</keyword>
<dbReference type="EMBL" id="FR746099">
    <property type="protein sequence ID" value="CCC39150.1"/>
    <property type="molecule type" value="Genomic_DNA"/>
</dbReference>
<feature type="transmembrane region" description="Helical" evidence="11">
    <location>
        <begin position="57"/>
        <end position="76"/>
    </location>
</feature>
<evidence type="ECO:0000256" key="9">
    <source>
        <dbReference type="ARBA" id="ARBA00023136"/>
    </source>
</evidence>